<sequence length="226" mass="24024">MRASTRNIAAIALSAAVLPGVLIAGPAQAGVGSTSHAGAAGDSGAGKDCWYEMGTNRSLCAASQDALAVKMYTTYGVILEERPGEDLPDQVMAPSNKVKQLVKSGRLAKVAPGEGALDGSMAAPRGSTYLLIKGYAEKNYGGYSVNWTQALSQRPCYAPGNYTYGQIEYMLNFNFNDKMRSYQVASGCRLNVYKDTKFRGNVRGPYGNSTSLGILDMEVSSMSLRS</sequence>
<dbReference type="RefSeq" id="WP_182516095.1">
    <property type="nucleotide sequence ID" value="NZ_JACGXP010000003.1"/>
</dbReference>
<feature type="signal peptide" evidence="1">
    <location>
        <begin position="1"/>
        <end position="29"/>
    </location>
</feature>
<organism evidence="2 3">
    <name type="scientific">Curtobacterium pusillum</name>
    <dbReference type="NCBI Taxonomy" id="69373"/>
    <lineage>
        <taxon>Bacteria</taxon>
        <taxon>Bacillati</taxon>
        <taxon>Actinomycetota</taxon>
        <taxon>Actinomycetes</taxon>
        <taxon>Micrococcales</taxon>
        <taxon>Microbacteriaceae</taxon>
        <taxon>Curtobacterium</taxon>
    </lineage>
</organism>
<protein>
    <submittedName>
        <fullName evidence="2">Uncharacterized protein</fullName>
    </submittedName>
</protein>
<dbReference type="InterPro" id="IPR011024">
    <property type="entry name" value="G_crystallin-like"/>
</dbReference>
<feature type="chain" id="PRO_5043330023" evidence="1">
    <location>
        <begin position="30"/>
        <end position="226"/>
    </location>
</feature>
<gene>
    <name evidence="2" type="ORF">FHW23_002060</name>
</gene>
<dbReference type="Proteomes" id="UP000590225">
    <property type="component" value="Unassembled WGS sequence"/>
</dbReference>
<reference evidence="2 3" key="1">
    <citation type="submission" date="2020-07" db="EMBL/GenBank/DDBJ databases">
        <title>Above-ground endophytic microbial communities from plants in different locations in the United States.</title>
        <authorList>
            <person name="Frank C."/>
        </authorList>
    </citation>
    <scope>NUCLEOTIDE SEQUENCE [LARGE SCALE GENOMIC DNA]</scope>
    <source>
        <strain evidence="2 3">WPL5_2</strain>
    </source>
</reference>
<dbReference type="SUPFAM" id="SSF49695">
    <property type="entry name" value="gamma-Crystallin-like"/>
    <property type="match status" value="1"/>
</dbReference>
<keyword evidence="1" id="KW-0732">Signal</keyword>
<comment type="caution">
    <text evidence="2">The sequence shown here is derived from an EMBL/GenBank/DDBJ whole genome shotgun (WGS) entry which is preliminary data.</text>
</comment>
<accession>A0AAW3T7V2</accession>
<name>A0AAW3T7V2_9MICO</name>
<evidence type="ECO:0000313" key="2">
    <source>
        <dbReference type="EMBL" id="MBA8990795.1"/>
    </source>
</evidence>
<dbReference type="EMBL" id="JACGXP010000003">
    <property type="protein sequence ID" value="MBA8990795.1"/>
    <property type="molecule type" value="Genomic_DNA"/>
</dbReference>
<dbReference type="AlphaFoldDB" id="A0AAW3T7V2"/>
<proteinExistence type="predicted"/>
<evidence type="ECO:0000256" key="1">
    <source>
        <dbReference type="SAM" id="SignalP"/>
    </source>
</evidence>
<dbReference type="Gene3D" id="2.60.20.10">
    <property type="entry name" value="Crystallins"/>
    <property type="match status" value="1"/>
</dbReference>
<evidence type="ECO:0000313" key="3">
    <source>
        <dbReference type="Proteomes" id="UP000590225"/>
    </source>
</evidence>